<dbReference type="Proteomes" id="UP001281147">
    <property type="component" value="Unassembled WGS sequence"/>
</dbReference>
<comment type="caution">
    <text evidence="1">The sequence shown here is derived from an EMBL/GenBank/DDBJ whole genome shotgun (WGS) entry which is preliminary data.</text>
</comment>
<gene>
    <name evidence="1" type="ORF">LTR37_003499</name>
</gene>
<accession>A0ACC3NPK4</accession>
<name>A0ACC3NPK4_9PEZI</name>
<evidence type="ECO:0000313" key="1">
    <source>
        <dbReference type="EMBL" id="KAK3720836.1"/>
    </source>
</evidence>
<keyword evidence="2" id="KW-1185">Reference proteome</keyword>
<evidence type="ECO:0000313" key="2">
    <source>
        <dbReference type="Proteomes" id="UP001281147"/>
    </source>
</evidence>
<proteinExistence type="predicted"/>
<reference evidence="1" key="1">
    <citation type="submission" date="2023-07" db="EMBL/GenBank/DDBJ databases">
        <title>Black Yeasts Isolated from many extreme environments.</title>
        <authorList>
            <person name="Coleine C."/>
            <person name="Stajich J.E."/>
            <person name="Selbmann L."/>
        </authorList>
    </citation>
    <scope>NUCLEOTIDE SEQUENCE</scope>
    <source>
        <strain evidence="1">CCFEE 5714</strain>
    </source>
</reference>
<dbReference type="EMBL" id="JAUTXU010000020">
    <property type="protein sequence ID" value="KAK3720836.1"/>
    <property type="molecule type" value="Genomic_DNA"/>
</dbReference>
<organism evidence="1 2">
    <name type="scientific">Vermiconidia calcicola</name>
    <dbReference type="NCBI Taxonomy" id="1690605"/>
    <lineage>
        <taxon>Eukaryota</taxon>
        <taxon>Fungi</taxon>
        <taxon>Dikarya</taxon>
        <taxon>Ascomycota</taxon>
        <taxon>Pezizomycotina</taxon>
        <taxon>Dothideomycetes</taxon>
        <taxon>Dothideomycetidae</taxon>
        <taxon>Mycosphaerellales</taxon>
        <taxon>Extremaceae</taxon>
        <taxon>Vermiconidia</taxon>
    </lineage>
</organism>
<sequence length="1190" mass="134546">MPGRDDDLLARLNALKPSSVGFNPATNAPSVDVEVSKPLSTEDKLAERLKGLRSGSGSFRQDPAPGKDTADSLTARVQAEVAAEKDPVKDWQRGDEDDQNLEELLAELGPDDQWKLDTEDPKNINDLLKEAKDALPPDQETLRRDGDNDEQPHPRASSNQNGTEGDVEEDENEEKMDEEVADDHVKRVLAELEIEAKYGGGSEQNDEDDRERDHEPSESALQLPSTPSNLPPPPTAAEPPSYEDSELESRFSKLGLDLPSTPSTIPSAKAKATSKAGLASVKKAPAKSNLPTFTDDDIESWCCICNEDGEKMLQASSPSKHNAMLGRTIAHPKSTNFDEDGEEFETPPAKRVKRNISDYVEKSSNKTSNSRPRKYVIPDSDADSENEEYNEEPKSRQTDLESALPPIETDKEAIEAYEASRAAEQEELGLKERLEGREWTRGKSSIYVDAFNLALDTVLEDESHLFDEAEHGVFKKWRELSYEAQYLYVRLFLRKTSSWHRVNRLRYHSDIADLQKAIEDLQHPTQLPAPSSQVERHAGEFEPPENTDLGEVFTFADRSDENIKDLEAASSLLLLDELKAFAKDFKVHGKNKKELLRAFRRASGKQTGLGFSSLKRSDTEESTVSTGSATWDNNSREGTPSKLENRDAYFVNKILAETGPCIRLSLPALQLFERVHLVFYRSTEWTEKSLTTIILARIARWNFPQYIVSRSANIFASRSLLLEFEAAVRTQFKVDSILEFNGTPTKESLQGILDILFDVYGRWKVLLAEEQRKEDSIYSTGEGAYLRRLSPAWVYTRIVHKGAYVLGKFKDHKREHQILCDLLRQRLFHTSRRGDWYQRKALLEEHYMHLHLPSPPSCKEDESKKKHWRRVALQTCETGLEDQLTHLIFHHDLQKRTIKLEKSLKIPKREQHDFGHVRLTKATERTFHGVKIERPPGSTTRRNSEQSMKLGYRGTKTIWLDPAIETTFDPETGEEKKVEAECSVEEMCLSSYRAVGWKGYHSEGRILRTIFAYLFFDVLFVYIPNVFQTEYQTCPLDLHTDAFYPSRISEVNARLNEISNGDAPKLIKTVWDEHHELKTCVVGLDWTYAIEDLLEIAHAFPPAALSSAMKTMAQEYGQRGGGVPDLFLWKTGGADETEKGAGAGEVMFAEVKSENDRLSDTQRMWIDVLSGAGVKVELCHALASEVKVKS</sequence>
<protein>
    <submittedName>
        <fullName evidence="1">Uncharacterized protein</fullName>
    </submittedName>
</protein>